<sequence>MTTDKVNDIKNIYAKAGQSHVFSGYDSLSSQEQEQLIQELSKIADPAALINSCQESIAQANAMKSAKSATIEPLPHTSYDSVIDNPIKEQEYCEIGIDAIAKGKVAVVLMAGGQGTRLGSSSPKGCYDIGLPSHKSLFQIQAERLQALQKMCGSHLGKDSTIEIPWYIMTSKPTYQPTMDFFTENHYFGLSPKQVTFFNQGTLPAFDLKGEKLLLQSESSLVQSPDGNGGLYKALVDNKILDDMLAKNIEHVHMYCVDNVLVKIADPVFIGYSIEHRFQLATKVVRKRDAHESVGLIVSKDGKPNVIEYSEISNELCEEKDSIHPELLKFRSANIVNHYYNIDLLKKNLEKWCSTMPYHIATKKITYFDPETKKTVKPTEPNGIKLEQFIFDVFETVPLEKFGCLEVDRTKEFSPLKNSNAAANDNPNTAKAAYMALGTQWLKKSGAKVPEGVMIEVDSKMSYSGENLAQFSGTDFAGKNGTYLSR</sequence>
<protein>
    <recommendedName>
        <fullName evidence="3">UDP-N-acetylglucosamine diphosphorylase</fullName>
        <ecNumber evidence="3">2.7.7.23</ecNumber>
    </recommendedName>
</protein>
<dbReference type="PANTHER" id="PTHR11952">
    <property type="entry name" value="UDP- GLUCOSE PYROPHOSPHORYLASE"/>
    <property type="match status" value="1"/>
</dbReference>
<evidence type="ECO:0000256" key="5">
    <source>
        <dbReference type="ARBA" id="ARBA00022695"/>
    </source>
</evidence>
<evidence type="ECO:0000256" key="1">
    <source>
        <dbReference type="ARBA" id="ARBA00005208"/>
    </source>
</evidence>
<reference evidence="8" key="1">
    <citation type="journal article" date="2016" name="Genome Announc.">
        <title>Genome sequences of three species of Hanseniaspora isolated from spontaneous wine fermentations.</title>
        <authorList>
            <person name="Sternes P.R."/>
            <person name="Lee D."/>
            <person name="Kutyna D.R."/>
            <person name="Borneman A.R."/>
        </authorList>
    </citation>
    <scope>NUCLEOTIDE SEQUENCE [LARGE SCALE GENOMIC DNA]</scope>
    <source>
        <strain evidence="8">AWRI3579</strain>
    </source>
</reference>
<gene>
    <name evidence="7" type="ORF">AWRI3579_g947</name>
</gene>
<evidence type="ECO:0000256" key="2">
    <source>
        <dbReference type="ARBA" id="ARBA00010401"/>
    </source>
</evidence>
<keyword evidence="4" id="KW-0808">Transferase</keyword>
<dbReference type="STRING" id="56408.A0A1E5RNM0"/>
<dbReference type="CDD" id="cd04193">
    <property type="entry name" value="UDPGlcNAc_PPase"/>
    <property type="match status" value="1"/>
</dbReference>
<dbReference type="InterPro" id="IPR029044">
    <property type="entry name" value="Nucleotide-diphossugar_trans"/>
</dbReference>
<dbReference type="GO" id="GO:0003977">
    <property type="term" value="F:UDP-N-acetylglucosamine diphosphorylase activity"/>
    <property type="evidence" value="ECO:0007669"/>
    <property type="project" value="UniProtKB-EC"/>
</dbReference>
<name>A0A1E5RNM0_9ASCO</name>
<dbReference type="Proteomes" id="UP000095728">
    <property type="component" value="Unassembled WGS sequence"/>
</dbReference>
<dbReference type="InParanoid" id="A0A1E5RNM0"/>
<comment type="catalytic activity">
    <reaction evidence="6">
        <text>N-acetyl-alpha-D-glucosamine 1-phosphate + UTP + H(+) = UDP-N-acetyl-alpha-D-glucosamine + diphosphate</text>
        <dbReference type="Rhea" id="RHEA:13509"/>
        <dbReference type="ChEBI" id="CHEBI:15378"/>
        <dbReference type="ChEBI" id="CHEBI:33019"/>
        <dbReference type="ChEBI" id="CHEBI:46398"/>
        <dbReference type="ChEBI" id="CHEBI:57705"/>
        <dbReference type="ChEBI" id="CHEBI:57776"/>
        <dbReference type="EC" id="2.7.7.23"/>
    </reaction>
</comment>
<keyword evidence="5" id="KW-0548">Nucleotidyltransferase</keyword>
<accession>A0A1E5RNM0</accession>
<dbReference type="PANTHER" id="PTHR11952:SF2">
    <property type="entry name" value="LD24639P"/>
    <property type="match status" value="1"/>
</dbReference>
<comment type="similarity">
    <text evidence="2">Belongs to the UDPGP type 1 family.</text>
</comment>
<dbReference type="InterPro" id="IPR002618">
    <property type="entry name" value="UDPGP_fam"/>
</dbReference>
<evidence type="ECO:0000256" key="6">
    <source>
        <dbReference type="ARBA" id="ARBA00048493"/>
    </source>
</evidence>
<dbReference type="FunCoup" id="A0A1E5RNM0">
    <property type="interactions" value="551"/>
</dbReference>
<dbReference type="Pfam" id="PF01704">
    <property type="entry name" value="UDPGP"/>
    <property type="match status" value="1"/>
</dbReference>
<dbReference type="AlphaFoldDB" id="A0A1E5RNM0"/>
<evidence type="ECO:0000256" key="3">
    <source>
        <dbReference type="ARBA" id="ARBA00012457"/>
    </source>
</evidence>
<keyword evidence="8" id="KW-1185">Reference proteome</keyword>
<evidence type="ECO:0000313" key="8">
    <source>
        <dbReference type="Proteomes" id="UP000095728"/>
    </source>
</evidence>
<evidence type="ECO:0000313" key="7">
    <source>
        <dbReference type="EMBL" id="OEJ88440.1"/>
    </source>
</evidence>
<dbReference type="InterPro" id="IPR039741">
    <property type="entry name" value="UDP-sugar_pyrophosphorylase"/>
</dbReference>
<comment type="pathway">
    <text evidence="1">Nucleotide-sugar biosynthesis; UDP-N-acetyl-alpha-D-glucosamine biosynthesis; UDP-N-acetyl-alpha-D-glucosamine from N-acetyl-alpha-D-glucosamine 1-phosphate: step 1/1.</text>
</comment>
<dbReference type="FunFam" id="3.90.550.10:FF:000075">
    <property type="entry name" value="Probable UDP-N-acetylglucosamine pyrophosphorylase"/>
    <property type="match status" value="1"/>
</dbReference>
<dbReference type="SUPFAM" id="SSF53448">
    <property type="entry name" value="Nucleotide-diphospho-sugar transferases"/>
    <property type="match status" value="1"/>
</dbReference>
<dbReference type="Gene3D" id="3.90.550.10">
    <property type="entry name" value="Spore Coat Polysaccharide Biosynthesis Protein SpsA, Chain A"/>
    <property type="match status" value="1"/>
</dbReference>
<dbReference type="EC" id="2.7.7.23" evidence="3"/>
<evidence type="ECO:0000256" key="4">
    <source>
        <dbReference type="ARBA" id="ARBA00022679"/>
    </source>
</evidence>
<dbReference type="EMBL" id="LPNM01000005">
    <property type="protein sequence ID" value="OEJ88440.1"/>
    <property type="molecule type" value="Genomic_DNA"/>
</dbReference>
<organism evidence="7 8">
    <name type="scientific">Hanseniaspora osmophila</name>
    <dbReference type="NCBI Taxonomy" id="56408"/>
    <lineage>
        <taxon>Eukaryota</taxon>
        <taxon>Fungi</taxon>
        <taxon>Dikarya</taxon>
        <taxon>Ascomycota</taxon>
        <taxon>Saccharomycotina</taxon>
        <taxon>Saccharomycetes</taxon>
        <taxon>Saccharomycodales</taxon>
        <taxon>Saccharomycodaceae</taxon>
        <taxon>Hanseniaspora</taxon>
    </lineage>
</organism>
<dbReference type="OrthoDB" id="532420at2759"/>
<proteinExistence type="inferred from homology"/>
<dbReference type="GO" id="GO:0006048">
    <property type="term" value="P:UDP-N-acetylglucosamine biosynthetic process"/>
    <property type="evidence" value="ECO:0007669"/>
    <property type="project" value="TreeGrafter"/>
</dbReference>
<comment type="caution">
    <text evidence="7">The sequence shown here is derived from an EMBL/GenBank/DDBJ whole genome shotgun (WGS) entry which is preliminary data.</text>
</comment>